<dbReference type="SUPFAM" id="SSF55979">
    <property type="entry name" value="DNA clamp"/>
    <property type="match status" value="2"/>
</dbReference>
<dbReference type="GO" id="GO:0030337">
    <property type="term" value="F:DNA polymerase processivity factor activity"/>
    <property type="evidence" value="ECO:0007669"/>
    <property type="project" value="InterPro"/>
</dbReference>
<accession>T0ZM94</accession>
<dbReference type="PRINTS" id="PR00339">
    <property type="entry name" value="PCNACYCLIN"/>
</dbReference>
<dbReference type="EMBL" id="AUZX01014882">
    <property type="protein sequence ID" value="EQD30905.1"/>
    <property type="molecule type" value="Genomic_DNA"/>
</dbReference>
<name>T0ZM94_9ZZZZ</name>
<dbReference type="InterPro" id="IPR022659">
    <property type="entry name" value="Pr_cel_nuc_antig_CS"/>
</dbReference>
<dbReference type="Gene3D" id="3.70.10.10">
    <property type="match status" value="1"/>
</dbReference>
<dbReference type="NCBIfam" id="NF002222">
    <property type="entry name" value="PRK01115.1-5"/>
    <property type="match status" value="1"/>
</dbReference>
<organism evidence="3">
    <name type="scientific">mine drainage metagenome</name>
    <dbReference type="NCBI Taxonomy" id="410659"/>
    <lineage>
        <taxon>unclassified sequences</taxon>
        <taxon>metagenomes</taxon>
        <taxon>ecological metagenomes</taxon>
    </lineage>
</organism>
<feature type="domain" description="Proliferating cell nuclear antigen PCNA N-terminal" evidence="2">
    <location>
        <begin position="11"/>
        <end position="94"/>
    </location>
</feature>
<comment type="caution">
    <text evidence="3">The sequence shown here is derived from an EMBL/GenBank/DDBJ whole genome shotgun (WGS) entry which is preliminary data.</text>
</comment>
<dbReference type="InterPro" id="IPR000730">
    <property type="entry name" value="Pr_cel_nuc_antig"/>
</dbReference>
<evidence type="ECO:0000259" key="2">
    <source>
        <dbReference type="Pfam" id="PF00705"/>
    </source>
</evidence>
<dbReference type="PROSITE" id="PS01251">
    <property type="entry name" value="PCNA_1"/>
    <property type="match status" value="1"/>
</dbReference>
<dbReference type="PANTHER" id="PTHR11352">
    <property type="entry name" value="PROLIFERATING CELL NUCLEAR ANTIGEN"/>
    <property type="match status" value="1"/>
</dbReference>
<evidence type="ECO:0000256" key="1">
    <source>
        <dbReference type="ARBA" id="ARBA00023125"/>
    </source>
</evidence>
<sequence length="246" mass="27441">MTKLTISIKNLREIIDLLNTIVSEAKLKLDSIGLNVKAVDSAHVAMIDIHLPREAFLEYDVEEEDELTVDVEKLKGIIKLASSSDVISMIKENERLKFKIGSISKSIPLLDNSSVVTPKIPSIYSESYVVIKKSELERGLKAAEDVSDAIKLIMKPDEFRARSASESEDSELILEKSELSDLNCGSEVKSSYPLDYLLRIVKSLSSSEELKLSFKDDYPLSIEFKPSKEGVEGLSGFFLLAPRMDH</sequence>
<reference evidence="3" key="1">
    <citation type="submission" date="2013-08" db="EMBL/GenBank/DDBJ databases">
        <authorList>
            <person name="Mendez C."/>
            <person name="Richter M."/>
            <person name="Ferrer M."/>
            <person name="Sanchez J."/>
        </authorList>
    </citation>
    <scope>NUCLEOTIDE SEQUENCE</scope>
</reference>
<dbReference type="GO" id="GO:0003677">
    <property type="term" value="F:DNA binding"/>
    <property type="evidence" value="ECO:0007669"/>
    <property type="project" value="UniProtKB-KW"/>
</dbReference>
<dbReference type="AlphaFoldDB" id="T0ZM94"/>
<keyword evidence="1" id="KW-0238">DNA-binding</keyword>
<dbReference type="HAMAP" id="MF_00317">
    <property type="entry name" value="DNApol_clamp_arch"/>
    <property type="match status" value="1"/>
</dbReference>
<evidence type="ECO:0000313" key="3">
    <source>
        <dbReference type="EMBL" id="EQD30905.1"/>
    </source>
</evidence>
<gene>
    <name evidence="3" type="ORF">B1A_20174</name>
</gene>
<dbReference type="CDD" id="cd00577">
    <property type="entry name" value="PCNA"/>
    <property type="match status" value="1"/>
</dbReference>
<dbReference type="InterPro" id="IPR046938">
    <property type="entry name" value="DNA_clamp_sf"/>
</dbReference>
<dbReference type="PANTHER" id="PTHR11352:SF0">
    <property type="entry name" value="PROLIFERATING CELL NUCLEAR ANTIGEN"/>
    <property type="match status" value="1"/>
</dbReference>
<reference evidence="3" key="2">
    <citation type="journal article" date="2014" name="ISME J.">
        <title>Microbial stratification in low pH oxic and suboxic macroscopic growths along an acid mine drainage.</title>
        <authorList>
            <person name="Mendez-Garcia C."/>
            <person name="Mesa V."/>
            <person name="Sprenger R.R."/>
            <person name="Richter M."/>
            <person name="Diez M.S."/>
            <person name="Solano J."/>
            <person name="Bargiela R."/>
            <person name="Golyshina O.V."/>
            <person name="Manteca A."/>
            <person name="Ramos J.L."/>
            <person name="Gallego J.R."/>
            <person name="Llorente I."/>
            <person name="Martins Dos Santos V.A."/>
            <person name="Jensen O.N."/>
            <person name="Pelaez A.I."/>
            <person name="Sanchez J."/>
            <person name="Ferrer M."/>
        </authorList>
    </citation>
    <scope>NUCLEOTIDE SEQUENCE</scope>
</reference>
<dbReference type="GO" id="GO:0006275">
    <property type="term" value="P:regulation of DNA replication"/>
    <property type="evidence" value="ECO:0007669"/>
    <property type="project" value="InterPro"/>
</dbReference>
<dbReference type="Pfam" id="PF00705">
    <property type="entry name" value="PCNA_N"/>
    <property type="match status" value="1"/>
</dbReference>
<dbReference type="GO" id="GO:0006272">
    <property type="term" value="P:leading strand elongation"/>
    <property type="evidence" value="ECO:0007669"/>
    <property type="project" value="TreeGrafter"/>
</dbReference>
<protein>
    <submittedName>
        <fullName evidence="3">DNA polymerase sliding clamp</fullName>
    </submittedName>
</protein>
<proteinExistence type="inferred from homology"/>
<dbReference type="InterPro" id="IPR022648">
    <property type="entry name" value="Pr_cel_nuc_antig_N"/>
</dbReference>